<comment type="miscellaneous">
    <text evidence="15">In the RecBCD complex, RecB has a slow 3'-5' helicase, an exonuclease activity and loads RecA onto ssDNA, RecD has a fast 5'-3' helicase activity, while RecC stimulates the ATPase and processivity of the RecB helicase and contributes to recognition of the Chi site.</text>
</comment>
<dbReference type="GO" id="GO:0000724">
    <property type="term" value="P:double-strand break repair via homologous recombination"/>
    <property type="evidence" value="ECO:0007669"/>
    <property type="project" value="UniProtKB-UniRule"/>
</dbReference>
<feature type="domain" description="UvrD-like helicase C-terminal" evidence="18">
    <location>
        <begin position="570"/>
        <end position="852"/>
    </location>
</feature>
<dbReference type="Gene3D" id="1.10.486.10">
    <property type="entry name" value="PCRA, domain 4"/>
    <property type="match status" value="1"/>
</dbReference>
<dbReference type="InterPro" id="IPR011604">
    <property type="entry name" value="PDDEXK-like_dom_sf"/>
</dbReference>
<feature type="domain" description="UvrD-like helicase ATP-binding" evidence="17">
    <location>
        <begin position="4"/>
        <end position="486"/>
    </location>
</feature>
<proteinExistence type="inferred from homology"/>
<dbReference type="InterPro" id="IPR004586">
    <property type="entry name" value="RecB"/>
</dbReference>
<dbReference type="InterPro" id="IPR011335">
    <property type="entry name" value="Restrct_endonuc-II-like"/>
</dbReference>
<evidence type="ECO:0000256" key="12">
    <source>
        <dbReference type="ARBA" id="ARBA00023235"/>
    </source>
</evidence>
<comment type="caution">
    <text evidence="19">The sequence shown here is derived from an EMBL/GenBank/DDBJ whole genome shotgun (WGS) entry which is preliminary data.</text>
</comment>
<dbReference type="EMBL" id="JANATA010000004">
    <property type="protein sequence ID" value="MCP3428079.1"/>
    <property type="molecule type" value="Genomic_DNA"/>
</dbReference>
<evidence type="ECO:0000256" key="3">
    <source>
        <dbReference type="ARBA" id="ARBA00022741"/>
    </source>
</evidence>
<feature type="binding site" evidence="15">
    <location>
        <position position="1189"/>
    </location>
    <ligand>
        <name>Mg(2+)</name>
        <dbReference type="ChEBI" id="CHEBI:18420"/>
    </ligand>
</feature>
<evidence type="ECO:0000256" key="11">
    <source>
        <dbReference type="ARBA" id="ARBA00023204"/>
    </source>
</evidence>
<evidence type="ECO:0000256" key="5">
    <source>
        <dbReference type="ARBA" id="ARBA00022801"/>
    </source>
</evidence>
<reference evidence="19" key="1">
    <citation type="submission" date="2022-07" db="EMBL/GenBank/DDBJ databases">
        <title>Characterization of the Novel Bacterium Alteromonas immobilis LMIT006 and Alteromonas gregis LMIT007.</title>
        <authorList>
            <person name="Lin X."/>
        </authorList>
    </citation>
    <scope>NUCLEOTIDE SEQUENCE</scope>
    <source>
        <strain evidence="19">LMIT007</strain>
    </source>
</reference>
<sequence>MMSQVFKKPLAVTQMNLSGVHLIEASAGTGKTFNITRIVMRLLLETEYTIDQILVVTFTKAATQELKNRIAATLNEFKSALESEQEKWLTQSPTDTELSYQYLKEDVLTQYMSPCRSSADVLEYLQQGIKKLSGSALLLDEAPIHTINAFCQRELSRISFISGLPFEFNIENSTLDLELECIQDEYRRLVSNQQNIEILTEAKVDTPERFYQAYGQAIASELPLRFADQKQLEEELSSGLKELVDSPEVSTVHNILNQYYLRYQSMVNEALNKTKPPKFAYTTMDALDALLAWYDNPDLTVEIPALSKVLSGNIHIPKLTDDPDEKQRIKDAVEQYQNFTKKLKKMHAQYAGGDCSRIAERNEFIFELILKLKQQIAEKKTHANVLGHNDTVRLFAKAIHHGSEDLHNQLRNTYPVALIDEFQDTDNYQYTIFSELYPRQTTNMLLMIGDPKQAIYGFRGGDIFTYLNASQNIDYAWSMQKNYRSTQAMITAYDLLFYGIDLSVLTTAEVIAKLPPADQNHETTCRDVSSTTMECATERTLASTAEHTTENTKDIRIQASAEKTHEGGLNRAEIFGENISAPWIYPGKPKLKGLSEGTPPIQFFYPEETFDEEFKSGNNTYKDAASIWVTNEIIRLLKSVSKYDDDELKQIAPKDIAVLVRGKSEAKQIQNALARSGLKSVYLSNKQSVFASQEAQQVLAFLNGLQHYRNTKKVLQACATELWGLSLTEVSALQDVMSSAYDENVEALVNYANMWQKSGIYSLLTDVLKERFTSRKAVLSRERQVTNYLHLADILQEQSKSLTQHGALISWLATQIHLQEADVRVNNDDIYIQRLDSDDELIKIVTIHGSKGLEYPVVFVPFAGFAPYQKEQEVLQYQTFISGKKQQIVQVGKSVNAEKQQQTQDFAELTRLLYVAVTRAAFRCYIGLGKPSEFCSSTVYTALGIHADKPQSILSSLETIQGLHSDSFVFHPYSIAIEEEKIEETNHTIQYKSAIFSGNTSMQWEVQSFSKITRQHTFTDLNEKDREQDEKAQPNKRVNSDLIRFTLPKGANAGNLLHNILEDHEFCQPFNLAEHEEHLSIFADTHNQQVKTEDLVEWFEDILASPIQVSNPSKDNACDTFSLRDLTHTLKEPEFYFPLASVNVADLAKLLGEHRRRELAAKSDHILNGMLHGFIDLLFEYNGKYYVADYKSNYLGDSLEMYDSQAMTQAIEAHDYDLQYLIYTWALHQMLSQKLPNYAFSEHFGGVYYFFLRGMSCSGPTMSGIYQKQITQEEIASLTRIFGTDKEGDTA</sequence>
<evidence type="ECO:0000256" key="4">
    <source>
        <dbReference type="ARBA" id="ARBA00022763"/>
    </source>
</evidence>
<evidence type="ECO:0000256" key="1">
    <source>
        <dbReference type="ARBA" id="ARBA00022722"/>
    </source>
</evidence>
<dbReference type="Gene3D" id="1.10.3170.10">
    <property type="entry name" value="Recbcd, chain B, domain 2"/>
    <property type="match status" value="1"/>
</dbReference>
<evidence type="ECO:0000256" key="13">
    <source>
        <dbReference type="ARBA" id="ARBA00034617"/>
    </source>
</evidence>
<dbReference type="PROSITE" id="PS51198">
    <property type="entry name" value="UVRD_HELICASE_ATP_BIND"/>
    <property type="match status" value="1"/>
</dbReference>
<evidence type="ECO:0000313" key="20">
    <source>
        <dbReference type="Proteomes" id="UP001165413"/>
    </source>
</evidence>
<dbReference type="PANTHER" id="PTHR11070:SF23">
    <property type="entry name" value="RECBCD ENZYME SUBUNIT RECB"/>
    <property type="match status" value="1"/>
</dbReference>
<evidence type="ECO:0000256" key="7">
    <source>
        <dbReference type="ARBA" id="ARBA00022839"/>
    </source>
</evidence>
<comment type="domain">
    <text evidence="15">The C-terminal domain has nuclease activity and interacts with RecD. It interacts with RecA, facilitating its loading onto ssDNA.</text>
</comment>
<evidence type="ECO:0000256" key="14">
    <source>
        <dbReference type="ARBA" id="ARBA00048988"/>
    </source>
</evidence>
<feature type="binding site" evidence="16">
    <location>
        <begin position="25"/>
        <end position="32"/>
    </location>
    <ligand>
        <name>ATP</name>
        <dbReference type="ChEBI" id="CHEBI:30616"/>
    </ligand>
</feature>
<feature type="active site" description="For nuclease activity" evidence="15">
    <location>
        <position position="1189"/>
    </location>
</feature>
<keyword evidence="10 15" id="KW-0238">DNA-binding</keyword>
<dbReference type="SUPFAM" id="SSF52540">
    <property type="entry name" value="P-loop containing nucleoside triphosphate hydrolases"/>
    <property type="match status" value="1"/>
</dbReference>
<evidence type="ECO:0000259" key="17">
    <source>
        <dbReference type="PROSITE" id="PS51198"/>
    </source>
</evidence>
<keyword evidence="9 15" id="KW-0460">Magnesium</keyword>
<dbReference type="PANTHER" id="PTHR11070">
    <property type="entry name" value="UVRD / RECB / PCRA DNA HELICASE FAMILY MEMBER"/>
    <property type="match status" value="1"/>
</dbReference>
<dbReference type="InterPro" id="IPR014017">
    <property type="entry name" value="DNA_helicase_UvrD-like_C"/>
</dbReference>
<evidence type="ECO:0000256" key="15">
    <source>
        <dbReference type="HAMAP-Rule" id="MF_01485"/>
    </source>
</evidence>
<dbReference type="InterPro" id="IPR027417">
    <property type="entry name" value="P-loop_NTPase"/>
</dbReference>
<dbReference type="GO" id="GO:0005524">
    <property type="term" value="F:ATP binding"/>
    <property type="evidence" value="ECO:0007669"/>
    <property type="project" value="UniProtKB-UniRule"/>
</dbReference>
<dbReference type="GO" id="GO:0009338">
    <property type="term" value="C:exodeoxyribonuclease V complex"/>
    <property type="evidence" value="ECO:0007669"/>
    <property type="project" value="TreeGrafter"/>
</dbReference>
<accession>A0AA42BKZ0</accession>
<evidence type="ECO:0000256" key="2">
    <source>
        <dbReference type="ARBA" id="ARBA00022723"/>
    </source>
</evidence>
<feature type="binding site" evidence="15">
    <location>
        <position position="1176"/>
    </location>
    <ligand>
        <name>Mg(2+)</name>
        <dbReference type="ChEBI" id="CHEBI:18420"/>
    </ligand>
</feature>
<feature type="region of interest" description="DNA-binding and helicase activity, interacts with RecC" evidence="15">
    <location>
        <begin position="1"/>
        <end position="965"/>
    </location>
</feature>
<comment type="similarity">
    <text evidence="15">Belongs to the helicase family. UvrD subfamily.</text>
</comment>
<keyword evidence="3 15" id="KW-0547">Nucleotide-binding</keyword>
<feature type="binding site" evidence="15">
    <location>
        <position position="1058"/>
    </location>
    <ligand>
        <name>Mg(2+)</name>
        <dbReference type="ChEBI" id="CHEBI:18420"/>
    </ligand>
</feature>
<dbReference type="SUPFAM" id="SSF52980">
    <property type="entry name" value="Restriction endonuclease-like"/>
    <property type="match status" value="1"/>
</dbReference>
<keyword evidence="20" id="KW-1185">Reference proteome</keyword>
<dbReference type="Proteomes" id="UP001165413">
    <property type="component" value="Unassembled WGS sequence"/>
</dbReference>
<feature type="region of interest" description="Nuclease activity, interacts with RecD and RecA" evidence="15">
    <location>
        <begin position="1003"/>
        <end position="1291"/>
    </location>
</feature>
<comment type="catalytic activity">
    <reaction evidence="14 15">
        <text>ATP + H2O = ADP + phosphate + H(+)</text>
        <dbReference type="Rhea" id="RHEA:13065"/>
        <dbReference type="ChEBI" id="CHEBI:15377"/>
        <dbReference type="ChEBI" id="CHEBI:15378"/>
        <dbReference type="ChEBI" id="CHEBI:30616"/>
        <dbReference type="ChEBI" id="CHEBI:43474"/>
        <dbReference type="ChEBI" id="CHEBI:456216"/>
        <dbReference type="EC" id="5.6.2.4"/>
    </reaction>
</comment>
<evidence type="ECO:0000256" key="16">
    <source>
        <dbReference type="PROSITE-ProRule" id="PRU00560"/>
    </source>
</evidence>
<keyword evidence="1 15" id="KW-0540">Nuclease</keyword>
<dbReference type="HAMAP" id="MF_01485">
    <property type="entry name" value="RecB"/>
    <property type="match status" value="1"/>
</dbReference>
<evidence type="ECO:0000256" key="10">
    <source>
        <dbReference type="ARBA" id="ARBA00023125"/>
    </source>
</evidence>
<dbReference type="PROSITE" id="PS51217">
    <property type="entry name" value="UVRD_HELICASE_CTER"/>
    <property type="match status" value="1"/>
</dbReference>
<dbReference type="GO" id="GO:0000287">
    <property type="term" value="F:magnesium ion binding"/>
    <property type="evidence" value="ECO:0007669"/>
    <property type="project" value="UniProtKB-UniRule"/>
</dbReference>
<dbReference type="RefSeq" id="WP_254099087.1">
    <property type="nucleotide sequence ID" value="NZ_JANATA010000004.1"/>
</dbReference>
<dbReference type="GO" id="GO:0005829">
    <property type="term" value="C:cytosol"/>
    <property type="evidence" value="ECO:0007669"/>
    <property type="project" value="TreeGrafter"/>
</dbReference>
<keyword evidence="12 15" id="KW-0413">Isomerase</keyword>
<dbReference type="GO" id="GO:0003677">
    <property type="term" value="F:DNA binding"/>
    <property type="evidence" value="ECO:0007669"/>
    <property type="project" value="UniProtKB-UniRule"/>
</dbReference>
<dbReference type="InterPro" id="IPR014016">
    <property type="entry name" value="UvrD-like_ATP-bd"/>
</dbReference>
<dbReference type="InterPro" id="IPR000212">
    <property type="entry name" value="DNA_helicase_UvrD/REP"/>
</dbReference>
<dbReference type="EC" id="3.1.11.5" evidence="15"/>
<dbReference type="Gene3D" id="3.40.50.300">
    <property type="entry name" value="P-loop containing nucleotide triphosphate hydrolases"/>
    <property type="match status" value="2"/>
</dbReference>
<keyword evidence="11 15" id="KW-0234">DNA repair</keyword>
<gene>
    <name evidence="15" type="primary">recB</name>
    <name evidence="19" type="ORF">NLF92_03850</name>
</gene>
<comment type="subunit">
    <text evidence="15">Heterotrimer of RecB, RecC and RecD. All subunits contribute to DNA-binding. Interacts with RecA.</text>
</comment>
<dbReference type="CDD" id="cd22352">
    <property type="entry name" value="RecB_C-like"/>
    <property type="match status" value="1"/>
</dbReference>
<comment type="cofactor">
    <cofactor evidence="15">
        <name>Mg(2+)</name>
        <dbReference type="ChEBI" id="CHEBI:18420"/>
    </cofactor>
    <text evidence="15">Binds 1 Mg(2+) ion per subunit.</text>
</comment>
<protein>
    <recommendedName>
        <fullName evidence="15">RecBCD enzyme subunit RecB</fullName>
        <ecNumber evidence="15">3.1.11.5</ecNumber>
        <ecNumber evidence="15">5.6.2.4</ecNumber>
    </recommendedName>
    <alternativeName>
        <fullName evidence="15">DNA 3'-5' helicase subunit RecB</fullName>
    </alternativeName>
    <alternativeName>
        <fullName evidence="15">Exonuclease V subunit RecB</fullName>
        <shortName evidence="15">ExoV subunit RecB</shortName>
    </alternativeName>
    <alternativeName>
        <fullName evidence="15">Helicase/nuclease RecBCD subunit RecB</fullName>
    </alternativeName>
</protein>
<comment type="catalytic activity">
    <reaction evidence="13 15">
        <text>Couples ATP hydrolysis with the unwinding of duplex DNA by translocating in the 3'-5' direction.</text>
        <dbReference type="EC" id="5.6.2.4"/>
    </reaction>
</comment>
<keyword evidence="6 15" id="KW-0347">Helicase</keyword>
<dbReference type="EC" id="5.6.2.4" evidence="15"/>
<dbReference type="Pfam" id="PF13361">
    <property type="entry name" value="UvrD_C"/>
    <property type="match status" value="1"/>
</dbReference>
<comment type="domain">
    <text evidence="15">The N-terminal DNA-binding domain is a ssDNA-dependent ATPase and has ATP-dependent 3'-5' helicase function. This domain interacts with RecC.</text>
</comment>
<evidence type="ECO:0000256" key="9">
    <source>
        <dbReference type="ARBA" id="ARBA00022842"/>
    </source>
</evidence>
<dbReference type="GO" id="GO:0043138">
    <property type="term" value="F:3'-5' DNA helicase activity"/>
    <property type="evidence" value="ECO:0007669"/>
    <property type="project" value="UniProtKB-UniRule"/>
</dbReference>
<keyword evidence="4 15" id="KW-0227">DNA damage</keyword>
<keyword evidence="7 15" id="KW-0269">Exonuclease</keyword>
<name>A0AA42BKZ0_9ALTE</name>
<organism evidence="19 20">
    <name type="scientific">Opacimonas viscosa</name>
    <dbReference type="NCBI Taxonomy" id="2961944"/>
    <lineage>
        <taxon>Bacteria</taxon>
        <taxon>Pseudomonadati</taxon>
        <taxon>Pseudomonadota</taxon>
        <taxon>Gammaproteobacteria</taxon>
        <taxon>Alteromonadales</taxon>
        <taxon>Alteromonadaceae</taxon>
        <taxon>Opacimonas</taxon>
    </lineage>
</organism>
<comment type="function">
    <text evidence="15">A helicase/nuclease that prepares dsDNA breaks (DSB) for recombinational DNA repair. Binds to DSBs and unwinds DNA via a highly rapid and processive ATP-dependent bidirectional helicase activity. Unwinds dsDNA until it encounters a Chi (crossover hotspot instigator) sequence from the 3' direction. Cuts ssDNA a few nucleotides 3' to the Chi site. The properties and activities of the enzyme are changed at Chi. The Chi-altered holoenzyme produces a long 3'-ssDNA overhang and facilitates RecA-binding to the ssDNA for homologous DNA recombination and repair. Holoenzyme degrades any linearized DNA that is unable to undergo homologous recombination. In the holoenzyme this subunit contributes ATPase, 3'-5' helicase, exonuclease activity and loads RecA onto ssDNA.</text>
</comment>
<dbReference type="GO" id="GO:0008854">
    <property type="term" value="F:exodeoxyribonuclease V activity"/>
    <property type="evidence" value="ECO:0007669"/>
    <property type="project" value="UniProtKB-EC"/>
</dbReference>
<evidence type="ECO:0000256" key="6">
    <source>
        <dbReference type="ARBA" id="ARBA00022806"/>
    </source>
</evidence>
<evidence type="ECO:0000256" key="8">
    <source>
        <dbReference type="ARBA" id="ARBA00022840"/>
    </source>
</evidence>
<dbReference type="Pfam" id="PF00580">
    <property type="entry name" value="UvrD-helicase"/>
    <property type="match status" value="1"/>
</dbReference>
<dbReference type="Gene3D" id="3.90.320.10">
    <property type="match status" value="1"/>
</dbReference>
<comment type="catalytic activity">
    <reaction evidence="15">
        <text>Exonucleolytic cleavage (in the presence of ATP) in either 5'- to 3'- or 3'- to 5'-direction to yield 5'-phosphooligonucleotides.</text>
        <dbReference type="EC" id="3.1.11.5"/>
    </reaction>
</comment>
<evidence type="ECO:0000259" key="18">
    <source>
        <dbReference type="PROSITE" id="PS51217"/>
    </source>
</evidence>
<keyword evidence="8 15" id="KW-0067">ATP-binding</keyword>
<keyword evidence="2 15" id="KW-0479">Metal-binding</keyword>
<evidence type="ECO:0000313" key="19">
    <source>
        <dbReference type="EMBL" id="MCP3428079.1"/>
    </source>
</evidence>
<keyword evidence="5 15" id="KW-0378">Hydrolase</keyword>